<dbReference type="RefSeq" id="WP_045537196.1">
    <property type="nucleotide sequence ID" value="NZ_AP014569.1"/>
</dbReference>
<protein>
    <submittedName>
        <fullName evidence="1">Predicted acyl-CoA transferase/carnitine dehydratase</fullName>
    </submittedName>
</protein>
<gene>
    <name evidence="1" type="ORF">SMCB_2348</name>
</gene>
<dbReference type="OrthoDB" id="9797653at2"/>
<dbReference type="Gene3D" id="3.30.1540.10">
    <property type="entry name" value="formyl-coa transferase, domain 3"/>
    <property type="match status" value="1"/>
</dbReference>
<sequence>MNSGRASGSLKLNALQGTRLLSLALNLPGPAALQRLHAMGARCTQVLPPSGDPMAQYSPRAQQQLCRGIWQTTLDLKSPVGQRRLHALLGRADVLLTSFRPAALRRLGLEAAALRARYPKLCTVAIVGAAGARADEPGHDLSYQAEAGLVPGLEMPVSLLADMAGALLASEAVLQVLAQRQRSGSGAHREVSLTEAAHWLALPRQWGLTSTGALLGGGQATYRIYPCLDGRVALAALEPHFAAALARLVGLAGPGGAAAAPDWGSAQAHRAVAAFMAQRSCAQLEQLAMTHDLPLHILPVG</sequence>
<keyword evidence="1" id="KW-0808">Transferase</keyword>
<dbReference type="PANTHER" id="PTHR48228">
    <property type="entry name" value="SUCCINYL-COA--D-CITRAMALATE COA-TRANSFERASE"/>
    <property type="match status" value="1"/>
</dbReference>
<dbReference type="EMBL" id="AP014569">
    <property type="protein sequence ID" value="BAO84576.1"/>
    <property type="molecule type" value="Genomic_DNA"/>
</dbReference>
<evidence type="ECO:0000313" key="1">
    <source>
        <dbReference type="EMBL" id="BAO84576.1"/>
    </source>
</evidence>
<dbReference type="Pfam" id="PF02515">
    <property type="entry name" value="CoA_transf_3"/>
    <property type="match status" value="1"/>
</dbReference>
<name>A0A060NPR5_9BURK</name>
<dbReference type="SUPFAM" id="SSF89796">
    <property type="entry name" value="CoA-transferase family III (CaiB/BaiF)"/>
    <property type="match status" value="1"/>
</dbReference>
<dbReference type="InterPro" id="IPR050509">
    <property type="entry name" value="CoA-transferase_III"/>
</dbReference>
<proteinExistence type="predicted"/>
<dbReference type="InterPro" id="IPR023606">
    <property type="entry name" value="CoA-Trfase_III_dom_1_sf"/>
</dbReference>
<dbReference type="HOGENOM" id="CLU_033975_5_1_4"/>
<reference evidence="1 2" key="1">
    <citation type="journal article" date="2014" name="Nat. Commun.">
        <title>Physiological and genomic features of highly alkaliphilic hydrogen-utilizing Betaproteobacteria from a continental serpentinizing site.</title>
        <authorList>
            <person name="Suzuki S."/>
            <person name="Kuenen J.G."/>
            <person name="Schipper K."/>
            <person name="van der Velde S."/>
            <person name="Ishii S."/>
            <person name="Wu A."/>
            <person name="Sorokin D.Y."/>
            <person name="Tenney A."/>
            <person name="Meng X.Y."/>
            <person name="Morrill P.L."/>
            <person name="Kamagata Y."/>
            <person name="Muyzer G."/>
            <person name="Nealson K.H."/>
        </authorList>
    </citation>
    <scope>NUCLEOTIDE SEQUENCE [LARGE SCALE GENOMIC DNA]</scope>
    <source>
        <strain evidence="1 2">B1</strain>
    </source>
</reference>
<evidence type="ECO:0000313" key="2">
    <source>
        <dbReference type="Proteomes" id="UP000066014"/>
    </source>
</evidence>
<dbReference type="GO" id="GO:0016740">
    <property type="term" value="F:transferase activity"/>
    <property type="evidence" value="ECO:0007669"/>
    <property type="project" value="UniProtKB-KW"/>
</dbReference>
<dbReference type="PANTHER" id="PTHR48228:SF5">
    <property type="entry name" value="ALPHA-METHYLACYL-COA RACEMASE"/>
    <property type="match status" value="1"/>
</dbReference>
<dbReference type="AlphaFoldDB" id="A0A060NPR5"/>
<dbReference type="KEGG" id="cbab:SMCB_2348"/>
<keyword evidence="2" id="KW-1185">Reference proteome</keyword>
<organism evidence="1 2">
    <name type="scientific">Serpentinimonas maccroryi</name>
    <dbReference type="NCBI Taxonomy" id="1458426"/>
    <lineage>
        <taxon>Bacteria</taxon>
        <taxon>Pseudomonadati</taxon>
        <taxon>Pseudomonadota</taxon>
        <taxon>Betaproteobacteria</taxon>
        <taxon>Burkholderiales</taxon>
        <taxon>Comamonadaceae</taxon>
        <taxon>Serpentinimonas</taxon>
    </lineage>
</organism>
<accession>A0A060NPR5</accession>
<dbReference type="STRING" id="1458426.SMCB_2348"/>
<dbReference type="InterPro" id="IPR003673">
    <property type="entry name" value="CoA-Trfase_fam_III"/>
</dbReference>
<dbReference type="Proteomes" id="UP000066014">
    <property type="component" value="Chromosome"/>
</dbReference>
<dbReference type="InterPro" id="IPR044855">
    <property type="entry name" value="CoA-Trfase_III_dom3_sf"/>
</dbReference>
<dbReference type="Gene3D" id="3.40.50.10540">
    <property type="entry name" value="Crotonobetainyl-coa:carnitine coa-transferase, domain 1"/>
    <property type="match status" value="1"/>
</dbReference>